<feature type="chain" id="PRO_5012771381" evidence="3">
    <location>
        <begin position="23"/>
        <end position="557"/>
    </location>
</feature>
<dbReference type="RefSeq" id="WP_073615720.1">
    <property type="nucleotide sequence ID" value="NZ_FRFE01000030.1"/>
</dbReference>
<dbReference type="GO" id="GO:0009306">
    <property type="term" value="P:protein secretion"/>
    <property type="evidence" value="ECO:0007669"/>
    <property type="project" value="InterPro"/>
</dbReference>
<dbReference type="InterPro" id="IPR050810">
    <property type="entry name" value="Bact_Secretion_Sys_Channel"/>
</dbReference>
<evidence type="ECO:0000259" key="4">
    <source>
        <dbReference type="Pfam" id="PF00263"/>
    </source>
</evidence>
<dbReference type="AlphaFoldDB" id="A0A1M7YH32"/>
<name>A0A1M7YH32_9BACT</name>
<dbReference type="Proteomes" id="UP000184603">
    <property type="component" value="Unassembled WGS sequence"/>
</dbReference>
<keyword evidence="3" id="KW-0732">Signal</keyword>
<dbReference type="OrthoDB" id="9775455at2"/>
<keyword evidence="6" id="KW-1185">Reference proteome</keyword>
<dbReference type="PROSITE" id="PS51257">
    <property type="entry name" value="PROKAR_LIPOPROTEIN"/>
    <property type="match status" value="1"/>
</dbReference>
<dbReference type="PANTHER" id="PTHR30332:SF17">
    <property type="entry name" value="TYPE IV PILIATION SYSTEM PROTEIN DR_0774-RELATED"/>
    <property type="match status" value="1"/>
</dbReference>
<feature type="region of interest" description="Disordered" evidence="2">
    <location>
        <begin position="27"/>
        <end position="55"/>
    </location>
</feature>
<dbReference type="NCBIfam" id="TIGR02519">
    <property type="entry name" value="pilus_MshL"/>
    <property type="match status" value="1"/>
</dbReference>
<evidence type="ECO:0000256" key="1">
    <source>
        <dbReference type="RuleBase" id="RU004003"/>
    </source>
</evidence>
<dbReference type="InterPro" id="IPR001775">
    <property type="entry name" value="GspD/PilQ"/>
</dbReference>
<organism evidence="5 6">
    <name type="scientific">Desulfopila aestuarii DSM 18488</name>
    <dbReference type="NCBI Taxonomy" id="1121416"/>
    <lineage>
        <taxon>Bacteria</taxon>
        <taxon>Pseudomonadati</taxon>
        <taxon>Thermodesulfobacteriota</taxon>
        <taxon>Desulfobulbia</taxon>
        <taxon>Desulfobulbales</taxon>
        <taxon>Desulfocapsaceae</taxon>
        <taxon>Desulfopila</taxon>
    </lineage>
</organism>
<accession>A0A1M7YH32</accession>
<feature type="signal peptide" evidence="3">
    <location>
        <begin position="1"/>
        <end position="22"/>
    </location>
</feature>
<evidence type="ECO:0000256" key="2">
    <source>
        <dbReference type="SAM" id="MobiDB-lite"/>
    </source>
</evidence>
<dbReference type="EMBL" id="FRFE01000030">
    <property type="protein sequence ID" value="SHO51964.1"/>
    <property type="molecule type" value="Genomic_DNA"/>
</dbReference>
<reference evidence="5 6" key="1">
    <citation type="submission" date="2016-12" db="EMBL/GenBank/DDBJ databases">
        <authorList>
            <person name="Song W.-J."/>
            <person name="Kurnit D.M."/>
        </authorList>
    </citation>
    <scope>NUCLEOTIDE SEQUENCE [LARGE SCALE GENOMIC DNA]</scope>
    <source>
        <strain evidence="5 6">DSM 18488</strain>
    </source>
</reference>
<dbReference type="InterPro" id="IPR013358">
    <property type="entry name" value="Pilus_biogenesis_MshL"/>
</dbReference>
<proteinExistence type="inferred from homology"/>
<protein>
    <submittedName>
        <fullName evidence="5">General secretion pathway protein D</fullName>
    </submittedName>
</protein>
<dbReference type="PANTHER" id="PTHR30332">
    <property type="entry name" value="PROBABLE GENERAL SECRETION PATHWAY PROTEIN D"/>
    <property type="match status" value="1"/>
</dbReference>
<dbReference type="GO" id="GO:0015627">
    <property type="term" value="C:type II protein secretion system complex"/>
    <property type="evidence" value="ECO:0007669"/>
    <property type="project" value="TreeGrafter"/>
</dbReference>
<sequence length="557" mass="61320">MMSIKRIVFGCSLLLFVASISACNKPQSAGDPSTVPENGNQQVAQSKPNFQQSPATTAPAMALPIRYQTPSYMVDSESKDDLIAQEATSLKVGASIRSTRGPQPLWDILKRLAALKRMNVSWASDVDQTVLVDVDINANDDFYEAVDNLLRQVDYFHEMQGNTIVVKYKETRQYHVAMPYVSQQYKTGTGGNVLGSSEESNNIDGTIQLKSNEVTFDLWKNIEDNVNEILKVWSTDAVTEEARAVSDNTTTQNAQGEISDIQETTFSATRRRSENQNSFLIDKSIGMVTATAPRPLLDRLDSYFNTLRTELYKQITIEAKIIEVQLNEESNIGINWSEVLKNFPVSGTVNFGAGGQIYPSEGARFVSRVTLNPLNFTAFINALKEQGDAKILSNPKLSVMNGQPALITVGRNITYIDSIESDVDDDTNTTTYTVNTERVLSGIGMALTATILNNNEIIMNLVPVTSELVEPIEYKDIGANGATVGLPIVNVREMSTTVKMLDGEMLVIGGLISNINDNTSAFAPGLGSIPVLKYLFGYEQKVNQKRELIILLRPQII</sequence>
<dbReference type="PRINTS" id="PR00811">
    <property type="entry name" value="BCTERIALGSPD"/>
</dbReference>
<feature type="domain" description="Type II/III secretion system secretin-like" evidence="4">
    <location>
        <begin position="382"/>
        <end position="557"/>
    </location>
</feature>
<dbReference type="Pfam" id="PF00263">
    <property type="entry name" value="Secretin"/>
    <property type="match status" value="1"/>
</dbReference>
<evidence type="ECO:0000313" key="6">
    <source>
        <dbReference type="Proteomes" id="UP000184603"/>
    </source>
</evidence>
<comment type="similarity">
    <text evidence="1">Belongs to the bacterial secretin family.</text>
</comment>
<dbReference type="InterPro" id="IPR004846">
    <property type="entry name" value="T2SS/T3SS_dom"/>
</dbReference>
<gene>
    <name evidence="5" type="ORF">SAMN02745220_04309</name>
</gene>
<dbReference type="STRING" id="1121416.SAMN02745220_04309"/>
<evidence type="ECO:0000256" key="3">
    <source>
        <dbReference type="SAM" id="SignalP"/>
    </source>
</evidence>
<evidence type="ECO:0000313" key="5">
    <source>
        <dbReference type="EMBL" id="SHO51964.1"/>
    </source>
</evidence>